<sequence length="446" mass="50351">MSSYLVLPSRLVNHSLADKTQVIPPEIITEIFLLVCNERVFIPIPLHGYPWTLGHICSRWRQILWNSPSIWNTLTIGYRYPSVPINPAPRLFISNILEDILSKISGVISLFVLDGYIGRVTSTVFENMDRFHELSVHGISPEMLLSLFQLPAYSFVNLEELTLSSTIHERNLDFVASSLETAPKLRSVTLQIASQVYIPSFFKLPWSIMEHISVTTVPTPPLVIWSIFRTSPCLLSCYFNIDVKMDIPTTSNIIIPNLSMLDLETDDVFDWDSFFRPLVAPSLESLIITSPRVPCAMLASFIIRSNCALRELDLSEYDRKLHEVDKSDFGLLLDHLSSLTSLSLLQTLPPPIFFKINDGALLNLVKAEIFVHPDGFAAFLDVLDAYIVSPTRCFNYLHVVCFRGPGFSEQKNRYLARYGEYSTLSGLEVIILDGNSYSKIQPAIVG</sequence>
<evidence type="ECO:0000313" key="2">
    <source>
        <dbReference type="Proteomes" id="UP000807353"/>
    </source>
</evidence>
<reference evidence="1" key="1">
    <citation type="submission" date="2020-11" db="EMBL/GenBank/DDBJ databases">
        <authorList>
            <consortium name="DOE Joint Genome Institute"/>
            <person name="Ahrendt S."/>
            <person name="Riley R."/>
            <person name="Andreopoulos W."/>
            <person name="Labutti K."/>
            <person name="Pangilinan J."/>
            <person name="Ruiz-Duenas F.J."/>
            <person name="Barrasa J.M."/>
            <person name="Sanchez-Garcia M."/>
            <person name="Camarero S."/>
            <person name="Miyauchi S."/>
            <person name="Serrano A."/>
            <person name="Linde D."/>
            <person name="Babiker R."/>
            <person name="Drula E."/>
            <person name="Ayuso-Fernandez I."/>
            <person name="Pacheco R."/>
            <person name="Padilla G."/>
            <person name="Ferreira P."/>
            <person name="Barriuso J."/>
            <person name="Kellner H."/>
            <person name="Castanera R."/>
            <person name="Alfaro M."/>
            <person name="Ramirez L."/>
            <person name="Pisabarro A.G."/>
            <person name="Kuo A."/>
            <person name="Tritt A."/>
            <person name="Lipzen A."/>
            <person name="He G."/>
            <person name="Yan M."/>
            <person name="Ng V."/>
            <person name="Cullen D."/>
            <person name="Martin F."/>
            <person name="Rosso M.-N."/>
            <person name="Henrissat B."/>
            <person name="Hibbett D."/>
            <person name="Martinez A.T."/>
            <person name="Grigoriev I.V."/>
        </authorList>
    </citation>
    <scope>NUCLEOTIDE SEQUENCE</scope>
    <source>
        <strain evidence="1">CBS 247.69</strain>
    </source>
</reference>
<gene>
    <name evidence="1" type="ORF">BDZ94DRAFT_1272691</name>
</gene>
<proteinExistence type="predicted"/>
<evidence type="ECO:0008006" key="3">
    <source>
        <dbReference type="Google" id="ProtNLM"/>
    </source>
</evidence>
<name>A0A9P6C9W6_9AGAR</name>
<dbReference type="SUPFAM" id="SSF52047">
    <property type="entry name" value="RNI-like"/>
    <property type="match status" value="1"/>
</dbReference>
<accession>A0A9P6C9W6</accession>
<comment type="caution">
    <text evidence="1">The sequence shown here is derived from an EMBL/GenBank/DDBJ whole genome shotgun (WGS) entry which is preliminary data.</text>
</comment>
<evidence type="ECO:0000313" key="1">
    <source>
        <dbReference type="EMBL" id="KAF9457612.1"/>
    </source>
</evidence>
<keyword evidence="2" id="KW-1185">Reference proteome</keyword>
<dbReference type="AlphaFoldDB" id="A0A9P6C9W6"/>
<dbReference type="Proteomes" id="UP000807353">
    <property type="component" value="Unassembled WGS sequence"/>
</dbReference>
<dbReference type="EMBL" id="MU150364">
    <property type="protein sequence ID" value="KAF9457612.1"/>
    <property type="molecule type" value="Genomic_DNA"/>
</dbReference>
<organism evidence="1 2">
    <name type="scientific">Collybia nuda</name>
    <dbReference type="NCBI Taxonomy" id="64659"/>
    <lineage>
        <taxon>Eukaryota</taxon>
        <taxon>Fungi</taxon>
        <taxon>Dikarya</taxon>
        <taxon>Basidiomycota</taxon>
        <taxon>Agaricomycotina</taxon>
        <taxon>Agaricomycetes</taxon>
        <taxon>Agaricomycetidae</taxon>
        <taxon>Agaricales</taxon>
        <taxon>Tricholomatineae</taxon>
        <taxon>Clitocybaceae</taxon>
        <taxon>Collybia</taxon>
    </lineage>
</organism>
<protein>
    <recommendedName>
        <fullName evidence="3">F-box domain-containing protein</fullName>
    </recommendedName>
</protein>
<dbReference type="OrthoDB" id="2269034at2759"/>